<evidence type="ECO:0000313" key="4">
    <source>
        <dbReference type="EMBL" id="ORX78282.1"/>
    </source>
</evidence>
<name>A0A1Y1WXV7_9FUNG</name>
<comment type="caution">
    <text evidence="4">The sequence shown here is derived from an EMBL/GenBank/DDBJ whole genome shotgun (WGS) entry which is preliminary data.</text>
</comment>
<feature type="domain" description="BD-FAE-like" evidence="3">
    <location>
        <begin position="48"/>
        <end position="167"/>
    </location>
</feature>
<evidence type="ECO:0000256" key="2">
    <source>
        <dbReference type="SAM" id="SignalP"/>
    </source>
</evidence>
<dbReference type="Gene3D" id="3.40.50.1820">
    <property type="entry name" value="alpha/beta hydrolase"/>
    <property type="match status" value="1"/>
</dbReference>
<organism evidence="4 5">
    <name type="scientific">Anaeromyces robustus</name>
    <dbReference type="NCBI Taxonomy" id="1754192"/>
    <lineage>
        <taxon>Eukaryota</taxon>
        <taxon>Fungi</taxon>
        <taxon>Fungi incertae sedis</taxon>
        <taxon>Chytridiomycota</taxon>
        <taxon>Chytridiomycota incertae sedis</taxon>
        <taxon>Neocallimastigomycetes</taxon>
        <taxon>Neocallimastigales</taxon>
        <taxon>Neocallimastigaceae</taxon>
        <taxon>Anaeromyces</taxon>
    </lineage>
</organism>
<dbReference type="InterPro" id="IPR050300">
    <property type="entry name" value="GDXG_lipolytic_enzyme"/>
</dbReference>
<dbReference type="EMBL" id="MCFG01000216">
    <property type="protein sequence ID" value="ORX78282.1"/>
    <property type="molecule type" value="Genomic_DNA"/>
</dbReference>
<dbReference type="STRING" id="1754192.A0A1Y1WXV7"/>
<feature type="chain" id="PRO_5013390722" evidence="2">
    <location>
        <begin position="22"/>
        <end position="314"/>
    </location>
</feature>
<reference evidence="4 5" key="1">
    <citation type="submission" date="2016-08" db="EMBL/GenBank/DDBJ databases">
        <title>A Parts List for Fungal Cellulosomes Revealed by Comparative Genomics.</title>
        <authorList>
            <consortium name="DOE Joint Genome Institute"/>
            <person name="Haitjema C.H."/>
            <person name="Gilmore S.P."/>
            <person name="Henske J.K."/>
            <person name="Solomon K.V."/>
            <person name="De Groot R."/>
            <person name="Kuo A."/>
            <person name="Mondo S.J."/>
            <person name="Salamov A.A."/>
            <person name="Labutti K."/>
            <person name="Zhao Z."/>
            <person name="Chiniquy J."/>
            <person name="Barry K."/>
            <person name="Brewer H.M."/>
            <person name="Purvine S.O."/>
            <person name="Wright A.T."/>
            <person name="Boxma B."/>
            <person name="Van Alen T."/>
            <person name="Hackstein J.H."/>
            <person name="Baker S.E."/>
            <person name="Grigoriev I.V."/>
            <person name="O'Malley M.A."/>
        </authorList>
    </citation>
    <scope>NUCLEOTIDE SEQUENCE [LARGE SCALE GENOMIC DNA]</scope>
    <source>
        <strain evidence="4 5">S4</strain>
    </source>
</reference>
<dbReference type="OrthoDB" id="6495301at2759"/>
<dbReference type="AlphaFoldDB" id="A0A1Y1WXV7"/>
<dbReference type="Pfam" id="PF20434">
    <property type="entry name" value="BD-FAE"/>
    <property type="match status" value="1"/>
</dbReference>
<feature type="signal peptide" evidence="2">
    <location>
        <begin position="1"/>
        <end position="21"/>
    </location>
</feature>
<evidence type="ECO:0000256" key="1">
    <source>
        <dbReference type="ARBA" id="ARBA00022801"/>
    </source>
</evidence>
<keyword evidence="5" id="KW-1185">Reference proteome</keyword>
<dbReference type="InterPro" id="IPR029058">
    <property type="entry name" value="AB_hydrolase_fold"/>
</dbReference>
<accession>A0A1Y1WXV7</accession>
<gene>
    <name evidence="4" type="ORF">BCR32DRAFT_328601</name>
</gene>
<dbReference type="Proteomes" id="UP000193944">
    <property type="component" value="Unassembled WGS sequence"/>
</dbReference>
<protein>
    <submittedName>
        <fullName evidence="4">Alpha/beta-hydrolase</fullName>
    </submittedName>
</protein>
<dbReference type="SUPFAM" id="SSF53474">
    <property type="entry name" value="alpha/beta-Hydrolases"/>
    <property type="match status" value="1"/>
</dbReference>
<keyword evidence="1 4" id="KW-0378">Hydrolase</keyword>
<dbReference type="PANTHER" id="PTHR48081">
    <property type="entry name" value="AB HYDROLASE SUPERFAMILY PROTEIN C4A8.06C"/>
    <property type="match status" value="1"/>
</dbReference>
<proteinExistence type="predicted"/>
<dbReference type="GO" id="GO:0016787">
    <property type="term" value="F:hydrolase activity"/>
    <property type="evidence" value="ECO:0007669"/>
    <property type="project" value="UniProtKB-KW"/>
</dbReference>
<reference evidence="4 5" key="2">
    <citation type="submission" date="2016-08" db="EMBL/GenBank/DDBJ databases">
        <title>Pervasive Adenine N6-methylation of Active Genes in Fungi.</title>
        <authorList>
            <consortium name="DOE Joint Genome Institute"/>
            <person name="Mondo S.J."/>
            <person name="Dannebaum R.O."/>
            <person name="Kuo R.C."/>
            <person name="Labutti K."/>
            <person name="Haridas S."/>
            <person name="Kuo A."/>
            <person name="Salamov A."/>
            <person name="Ahrendt S.R."/>
            <person name="Lipzen A."/>
            <person name="Sullivan W."/>
            <person name="Andreopoulos W.B."/>
            <person name="Clum A."/>
            <person name="Lindquist E."/>
            <person name="Daum C."/>
            <person name="Ramamoorthy G.K."/>
            <person name="Gryganskyi A."/>
            <person name="Culley D."/>
            <person name="Magnuson J.K."/>
            <person name="James T.Y."/>
            <person name="O'Malley M.A."/>
            <person name="Stajich J.E."/>
            <person name="Spatafora J.W."/>
            <person name="Visel A."/>
            <person name="Grigoriev I.V."/>
        </authorList>
    </citation>
    <scope>NUCLEOTIDE SEQUENCE [LARGE SCALE GENOMIC DNA]</scope>
    <source>
        <strain evidence="4 5">S4</strain>
    </source>
</reference>
<sequence length="314" mass="35717">MKTSLFITLLFTLLCVFGIYAQDSKEKTVKVSLNVKKNIPFAGEDKLLDVYNNKFNSRNKKPVMIFIYGGSWVSGSKEYYTKMGTLLESSNYVAVIPNYVLFPNGTIDDMVDDVYNAIKWTYKNISKYGGNPKQISLSSHSAGAHITALTVIKSALNLENNGKKLENLPPLKDVTLMNGPFIFDQDFISYTLQGTGSVENATATSDPVKQALLQQLMMLYYDDKEISPIEILRSYEHDSIDNHFNIERFKFLYTGKDDVVPESSSKQLISEISRTSKAQFEYNYIEDLKHDTLIRGILDDNSEYEEMFLKLIKN</sequence>
<dbReference type="PANTHER" id="PTHR48081:SF33">
    <property type="entry name" value="KYNURENINE FORMAMIDASE"/>
    <property type="match status" value="1"/>
</dbReference>
<dbReference type="InterPro" id="IPR049492">
    <property type="entry name" value="BD-FAE-like_dom"/>
</dbReference>
<evidence type="ECO:0000259" key="3">
    <source>
        <dbReference type="Pfam" id="PF20434"/>
    </source>
</evidence>
<keyword evidence="2" id="KW-0732">Signal</keyword>
<evidence type="ECO:0000313" key="5">
    <source>
        <dbReference type="Proteomes" id="UP000193944"/>
    </source>
</evidence>